<dbReference type="Pfam" id="PF17782">
    <property type="entry name" value="WHD_DprA"/>
    <property type="match status" value="1"/>
</dbReference>
<dbReference type="SUPFAM" id="SSF102405">
    <property type="entry name" value="MCP/YpsA-like"/>
    <property type="match status" value="1"/>
</dbReference>
<dbReference type="KEGG" id="gso:PH603_08045"/>
<reference evidence="4" key="1">
    <citation type="submission" date="2023-01" db="EMBL/GenBank/DDBJ databases">
        <title>The genome sequence of Kordiimonadaceae bacterium 6D33.</title>
        <authorList>
            <person name="Liu Y."/>
        </authorList>
    </citation>
    <scope>NUCLEOTIDE SEQUENCE</scope>
    <source>
        <strain evidence="4">6D33</strain>
    </source>
</reference>
<dbReference type="InterPro" id="IPR041614">
    <property type="entry name" value="DprA_WH"/>
</dbReference>
<dbReference type="RefSeq" id="WP_289505562.1">
    <property type="nucleotide sequence ID" value="NZ_CP116805.1"/>
</dbReference>
<sequence length="379" mass="38953">MHGSFHTGGQTAPLAESECLARLRLIRTDSIGPITWRHLIARFGSAEAALDAVPGLAAKGGRKGPLRIPTKAEAEKELSALARFGAFPLFLGDSAYPALLAATEDAPPVLFAKGQASLLARDAIGIVGTRNASAAGLKIAQMIAAGLGGAGLVVASGLARGIDAAAHAASLKGGTIACLAGGLDITYPRENAALQEKIGEEGLLVSEMPLGTEPQARHFPRRNRLISGLSLGVLVVEAALRSGSLITARLAGEQGREVFAVPGSPLDPRAGGANQLLREGAILVETATDVLNEIESLRSRALRDPSGLPLFDHAPPKVPETNTAAREKVKGLLSPSPTAMDDLIRLSGLPAGEVAALVLELELGGLVVRYPGGRVALLA</sequence>
<feature type="domain" description="Smf/DprA SLOG" evidence="2">
    <location>
        <begin position="90"/>
        <end position="294"/>
    </location>
</feature>
<comment type="similarity">
    <text evidence="1">Belongs to the DprA/Smf family.</text>
</comment>
<dbReference type="InterPro" id="IPR036388">
    <property type="entry name" value="WH-like_DNA-bd_sf"/>
</dbReference>
<dbReference type="InterPro" id="IPR057666">
    <property type="entry name" value="DrpA_SLOG"/>
</dbReference>
<dbReference type="Pfam" id="PF21102">
    <property type="entry name" value="DprA_N"/>
    <property type="match status" value="1"/>
</dbReference>
<feature type="domain" description="DprA winged helix" evidence="3">
    <location>
        <begin position="314"/>
        <end position="373"/>
    </location>
</feature>
<dbReference type="NCBIfam" id="TIGR00732">
    <property type="entry name" value="dprA"/>
    <property type="match status" value="1"/>
</dbReference>
<proteinExistence type="inferred from homology"/>
<dbReference type="Proteomes" id="UP001217500">
    <property type="component" value="Chromosome"/>
</dbReference>
<keyword evidence="5" id="KW-1185">Reference proteome</keyword>
<evidence type="ECO:0000313" key="5">
    <source>
        <dbReference type="Proteomes" id="UP001217500"/>
    </source>
</evidence>
<gene>
    <name evidence="4" type="primary">dprA</name>
    <name evidence="4" type="ORF">PH603_08045</name>
</gene>
<dbReference type="Gene3D" id="3.40.50.450">
    <property type="match status" value="1"/>
</dbReference>
<accession>A0AAE9XUN1</accession>
<evidence type="ECO:0000259" key="3">
    <source>
        <dbReference type="Pfam" id="PF17782"/>
    </source>
</evidence>
<dbReference type="Gene3D" id="1.10.10.10">
    <property type="entry name" value="Winged helix-like DNA-binding domain superfamily/Winged helix DNA-binding domain"/>
    <property type="match status" value="1"/>
</dbReference>
<evidence type="ECO:0000256" key="1">
    <source>
        <dbReference type="ARBA" id="ARBA00006525"/>
    </source>
</evidence>
<evidence type="ECO:0000313" key="4">
    <source>
        <dbReference type="EMBL" id="WCL55705.1"/>
    </source>
</evidence>
<dbReference type="GO" id="GO:0009294">
    <property type="term" value="P:DNA-mediated transformation"/>
    <property type="evidence" value="ECO:0007669"/>
    <property type="project" value="InterPro"/>
</dbReference>
<dbReference type="AlphaFoldDB" id="A0AAE9XUN1"/>
<organism evidence="4 5">
    <name type="scientific">Gimibacter soli</name>
    <dbReference type="NCBI Taxonomy" id="3024400"/>
    <lineage>
        <taxon>Bacteria</taxon>
        <taxon>Pseudomonadati</taxon>
        <taxon>Pseudomonadota</taxon>
        <taxon>Alphaproteobacteria</taxon>
        <taxon>Kordiimonadales</taxon>
        <taxon>Temperatibacteraceae</taxon>
        <taxon>Gimibacter</taxon>
    </lineage>
</organism>
<dbReference type="InterPro" id="IPR003488">
    <property type="entry name" value="DprA"/>
</dbReference>
<dbReference type="PANTHER" id="PTHR43022">
    <property type="entry name" value="PROTEIN SMF"/>
    <property type="match status" value="1"/>
</dbReference>
<name>A0AAE9XUN1_9PROT</name>
<dbReference type="PANTHER" id="PTHR43022:SF1">
    <property type="entry name" value="PROTEIN SMF"/>
    <property type="match status" value="1"/>
</dbReference>
<dbReference type="EMBL" id="CP116805">
    <property type="protein sequence ID" value="WCL55705.1"/>
    <property type="molecule type" value="Genomic_DNA"/>
</dbReference>
<evidence type="ECO:0000259" key="2">
    <source>
        <dbReference type="Pfam" id="PF02481"/>
    </source>
</evidence>
<dbReference type="Pfam" id="PF02481">
    <property type="entry name" value="DNA_processg_A"/>
    <property type="match status" value="1"/>
</dbReference>
<protein>
    <submittedName>
        <fullName evidence="4">DNA-processing protein DprA</fullName>
    </submittedName>
</protein>